<evidence type="ECO:0000256" key="10">
    <source>
        <dbReference type="ARBA" id="ARBA00023146"/>
    </source>
</evidence>
<proteinExistence type="predicted"/>
<evidence type="ECO:0000256" key="7">
    <source>
        <dbReference type="ARBA" id="ARBA00022840"/>
    </source>
</evidence>
<evidence type="ECO:0000259" key="12">
    <source>
        <dbReference type="PROSITE" id="PS50862"/>
    </source>
</evidence>
<evidence type="ECO:0000256" key="8">
    <source>
        <dbReference type="ARBA" id="ARBA00022842"/>
    </source>
</evidence>
<evidence type="ECO:0000313" key="14">
    <source>
        <dbReference type="Proteomes" id="UP000034190"/>
    </source>
</evidence>
<dbReference type="EMBL" id="LCAP01000006">
    <property type="protein sequence ID" value="KKR91441.1"/>
    <property type="molecule type" value="Genomic_DNA"/>
</dbReference>
<evidence type="ECO:0000256" key="9">
    <source>
        <dbReference type="ARBA" id="ARBA00022917"/>
    </source>
</evidence>
<evidence type="ECO:0000256" key="11">
    <source>
        <dbReference type="ARBA" id="ARBA00049255"/>
    </source>
</evidence>
<evidence type="ECO:0000256" key="4">
    <source>
        <dbReference type="ARBA" id="ARBA00022598"/>
    </source>
</evidence>
<feature type="domain" description="Aminoacyl-transfer RNA synthetases class-II family profile" evidence="12">
    <location>
        <begin position="49"/>
        <end position="256"/>
    </location>
</feature>
<accession>A0A0G0UV73</accession>
<dbReference type="InterPro" id="IPR004529">
    <property type="entry name" value="Phe-tRNA-synth_IIc_asu"/>
</dbReference>
<dbReference type="GO" id="GO:0004826">
    <property type="term" value="F:phenylalanine-tRNA ligase activity"/>
    <property type="evidence" value="ECO:0007669"/>
    <property type="project" value="UniProtKB-EC"/>
</dbReference>
<dbReference type="NCBIfam" id="TIGR00468">
    <property type="entry name" value="pheS"/>
    <property type="match status" value="1"/>
</dbReference>
<dbReference type="InterPro" id="IPR006195">
    <property type="entry name" value="aa-tRNA-synth_II"/>
</dbReference>
<dbReference type="GO" id="GO:0005524">
    <property type="term" value="F:ATP binding"/>
    <property type="evidence" value="ECO:0007669"/>
    <property type="project" value="UniProtKB-KW"/>
</dbReference>
<dbReference type="CDD" id="cd00496">
    <property type="entry name" value="PheRS_alpha_core"/>
    <property type="match status" value="1"/>
</dbReference>
<keyword evidence="6" id="KW-0547">Nucleotide-binding</keyword>
<dbReference type="SUPFAM" id="SSF55681">
    <property type="entry name" value="Class II aaRS and biotin synthetases"/>
    <property type="match status" value="1"/>
</dbReference>
<dbReference type="Gene3D" id="3.30.930.10">
    <property type="entry name" value="Bira Bifunctional Protein, Domain 2"/>
    <property type="match status" value="1"/>
</dbReference>
<dbReference type="PATRIC" id="fig|1618635.3.peg.399"/>
<keyword evidence="5" id="KW-0479">Metal-binding</keyword>
<dbReference type="InterPro" id="IPR002319">
    <property type="entry name" value="Phenylalanyl-tRNA_Synthase"/>
</dbReference>
<dbReference type="GO" id="GO:0000049">
    <property type="term" value="F:tRNA binding"/>
    <property type="evidence" value="ECO:0007669"/>
    <property type="project" value="InterPro"/>
</dbReference>
<keyword evidence="8" id="KW-0460">Magnesium</keyword>
<name>A0A0G0UV73_9BACT</name>
<evidence type="ECO:0000313" key="13">
    <source>
        <dbReference type="EMBL" id="KKR91441.1"/>
    </source>
</evidence>
<dbReference type="Pfam" id="PF01409">
    <property type="entry name" value="tRNA-synt_2d"/>
    <property type="match status" value="1"/>
</dbReference>
<protein>
    <recommendedName>
        <fullName evidence="2">phenylalanine--tRNA ligase</fullName>
        <ecNumber evidence="2">6.1.1.20</ecNumber>
    </recommendedName>
</protein>
<evidence type="ECO:0000256" key="1">
    <source>
        <dbReference type="ARBA" id="ARBA00004496"/>
    </source>
</evidence>
<keyword evidence="10" id="KW-0030">Aminoacyl-tRNA synthetase</keyword>
<keyword evidence="3" id="KW-0963">Cytoplasm</keyword>
<evidence type="ECO:0000256" key="5">
    <source>
        <dbReference type="ARBA" id="ARBA00022723"/>
    </source>
</evidence>
<dbReference type="AlphaFoldDB" id="A0A0G0UV73"/>
<gene>
    <name evidence="13" type="ORF">UU43_C0006G0018</name>
</gene>
<evidence type="ECO:0000256" key="3">
    <source>
        <dbReference type="ARBA" id="ARBA00022490"/>
    </source>
</evidence>
<comment type="catalytic activity">
    <reaction evidence="11">
        <text>tRNA(Phe) + L-phenylalanine + ATP = L-phenylalanyl-tRNA(Phe) + AMP + diphosphate + H(+)</text>
        <dbReference type="Rhea" id="RHEA:19413"/>
        <dbReference type="Rhea" id="RHEA-COMP:9668"/>
        <dbReference type="Rhea" id="RHEA-COMP:9699"/>
        <dbReference type="ChEBI" id="CHEBI:15378"/>
        <dbReference type="ChEBI" id="CHEBI:30616"/>
        <dbReference type="ChEBI" id="CHEBI:33019"/>
        <dbReference type="ChEBI" id="CHEBI:58095"/>
        <dbReference type="ChEBI" id="CHEBI:78442"/>
        <dbReference type="ChEBI" id="CHEBI:78531"/>
        <dbReference type="ChEBI" id="CHEBI:456215"/>
        <dbReference type="EC" id="6.1.1.20"/>
    </reaction>
</comment>
<organism evidence="13 14">
    <name type="scientific">Candidatus Falkowbacteria bacterium GW2011_GWA2_41_14</name>
    <dbReference type="NCBI Taxonomy" id="1618635"/>
    <lineage>
        <taxon>Bacteria</taxon>
        <taxon>Candidatus Falkowiibacteriota</taxon>
    </lineage>
</organism>
<dbReference type="GO" id="GO:0046872">
    <property type="term" value="F:metal ion binding"/>
    <property type="evidence" value="ECO:0007669"/>
    <property type="project" value="UniProtKB-KW"/>
</dbReference>
<keyword evidence="4 13" id="KW-0436">Ligase</keyword>
<dbReference type="EC" id="6.1.1.20" evidence="2"/>
<sequence length="277" mass="32301">MLEKCKKTGYILYKMTDKNKKFIDITAPGKKTEKGHLHPLTQAIDKFCDIFQSMGFEVADGPELETEYYNFDALNIPANHPARAMQDTFWLKNPKVGNIVIKPEEGEHKSQKYLLRTHTSNVQIRYMEQNKPPFRIVCPGDRVFRMEATDATHETQFYQIECLMIDKKTNLANLKYVMKIVLQRFFDDENIDIRFRASFFPFVEPGVEVDMKFKGKWLEVGGAGMVNPKVLDNVKLNPNEWQGFAFGFGLDRLIMIKNKIDDVRLFYSGDLRFLKQF</sequence>
<dbReference type="GO" id="GO:0006432">
    <property type="term" value="P:phenylalanyl-tRNA aminoacylation"/>
    <property type="evidence" value="ECO:0007669"/>
    <property type="project" value="InterPro"/>
</dbReference>
<dbReference type="InterPro" id="IPR045864">
    <property type="entry name" value="aa-tRNA-synth_II/BPL/LPL"/>
</dbReference>
<dbReference type="PANTHER" id="PTHR11538:SF41">
    <property type="entry name" value="PHENYLALANINE--TRNA LIGASE, MITOCHONDRIAL"/>
    <property type="match status" value="1"/>
</dbReference>
<reference evidence="13 14" key="1">
    <citation type="journal article" date="2015" name="Nature">
        <title>rRNA introns, odd ribosomes, and small enigmatic genomes across a large radiation of phyla.</title>
        <authorList>
            <person name="Brown C.T."/>
            <person name="Hug L.A."/>
            <person name="Thomas B.C."/>
            <person name="Sharon I."/>
            <person name="Castelle C.J."/>
            <person name="Singh A."/>
            <person name="Wilkins M.J."/>
            <person name="Williams K.H."/>
            <person name="Banfield J.F."/>
        </authorList>
    </citation>
    <scope>NUCLEOTIDE SEQUENCE [LARGE SCALE GENOMIC DNA]</scope>
</reference>
<dbReference type="PANTHER" id="PTHR11538">
    <property type="entry name" value="PHENYLALANYL-TRNA SYNTHETASE"/>
    <property type="match status" value="1"/>
</dbReference>
<evidence type="ECO:0000256" key="2">
    <source>
        <dbReference type="ARBA" id="ARBA00012814"/>
    </source>
</evidence>
<keyword evidence="9" id="KW-0648">Protein biosynthesis</keyword>
<dbReference type="GO" id="GO:0005737">
    <property type="term" value="C:cytoplasm"/>
    <property type="evidence" value="ECO:0007669"/>
    <property type="project" value="UniProtKB-SubCell"/>
</dbReference>
<comment type="caution">
    <text evidence="13">The sequence shown here is derived from an EMBL/GenBank/DDBJ whole genome shotgun (WGS) entry which is preliminary data.</text>
</comment>
<dbReference type="PROSITE" id="PS50862">
    <property type="entry name" value="AA_TRNA_LIGASE_II"/>
    <property type="match status" value="1"/>
</dbReference>
<dbReference type="Proteomes" id="UP000034190">
    <property type="component" value="Unassembled WGS sequence"/>
</dbReference>
<keyword evidence="7" id="KW-0067">ATP-binding</keyword>
<evidence type="ECO:0000256" key="6">
    <source>
        <dbReference type="ARBA" id="ARBA00022741"/>
    </source>
</evidence>
<comment type="subcellular location">
    <subcellularLocation>
        <location evidence="1">Cytoplasm</location>
    </subcellularLocation>
</comment>